<dbReference type="Pfam" id="PF04198">
    <property type="entry name" value="Sugar-bind"/>
    <property type="match status" value="1"/>
</dbReference>
<gene>
    <name evidence="6" type="ORF">SAMN04488695_106143</name>
</gene>
<dbReference type="InterPro" id="IPR036388">
    <property type="entry name" value="WH-like_DNA-bd_sf"/>
</dbReference>
<dbReference type="PANTHER" id="PTHR34294">
    <property type="entry name" value="TRANSCRIPTIONAL REGULATOR-RELATED"/>
    <property type="match status" value="1"/>
</dbReference>
<evidence type="ECO:0000256" key="4">
    <source>
        <dbReference type="ARBA" id="ARBA00023163"/>
    </source>
</evidence>
<keyword evidence="3" id="KW-0238">DNA-binding</keyword>
<dbReference type="EMBL" id="FOVK01000006">
    <property type="protein sequence ID" value="SFN86887.1"/>
    <property type="molecule type" value="Genomic_DNA"/>
</dbReference>
<feature type="domain" description="Sugar-binding" evidence="5">
    <location>
        <begin position="57"/>
        <end position="304"/>
    </location>
</feature>
<dbReference type="PANTHER" id="PTHR34294:SF1">
    <property type="entry name" value="TRANSCRIPTIONAL REGULATOR LSRR"/>
    <property type="match status" value="1"/>
</dbReference>
<keyword evidence="7" id="KW-1185">Reference proteome</keyword>
<dbReference type="RefSeq" id="WP_074912248.1">
    <property type="nucleotide sequence ID" value="NZ_FOVK01000006.1"/>
</dbReference>
<sequence length="307" mass="34416">MVKEDMIFKVAWYYYMEGMTQQQISELLDISRMKVVSFLEQARQEGMVQFKVRSEQGNRIKLEKMIIEKYGLEDAYIVPTSPDNINKSIAKAAAQYINEKLKEDDFINIGYGETISYTLHYLLSYLEKKVSFISLAGGVSVYANALIGSSQQRNSFNPADIYLIPSPLILSTPELAETFCKEKSVKNIMDMTQSSDYTIIGIGALNRDATIYKEGHISDSDLRVLERKGAIGDILSQFYDKDGNILDVELHKRLISVKLDTLKEKKNVIGIAGGPGKLPSMHAALISGIVDILITDEESAQALLDQY</sequence>
<comment type="similarity">
    <text evidence="1">Belongs to the SorC transcriptional regulatory family.</text>
</comment>
<keyword evidence="4" id="KW-0804">Transcription</keyword>
<dbReference type="InterPro" id="IPR037171">
    <property type="entry name" value="NagB/RpiA_transferase-like"/>
</dbReference>
<dbReference type="SUPFAM" id="SSF100950">
    <property type="entry name" value="NagB/RpiA/CoA transferase-like"/>
    <property type="match status" value="1"/>
</dbReference>
<name>A0A1I5CJ11_9CLOT</name>
<dbReference type="Gene3D" id="1.10.10.10">
    <property type="entry name" value="Winged helix-like DNA-binding domain superfamily/Winged helix DNA-binding domain"/>
    <property type="match status" value="1"/>
</dbReference>
<dbReference type="GO" id="GO:0030246">
    <property type="term" value="F:carbohydrate binding"/>
    <property type="evidence" value="ECO:0007669"/>
    <property type="project" value="InterPro"/>
</dbReference>
<keyword evidence="2" id="KW-0805">Transcription regulation</keyword>
<dbReference type="Proteomes" id="UP000181899">
    <property type="component" value="Unassembled WGS sequence"/>
</dbReference>
<evidence type="ECO:0000256" key="3">
    <source>
        <dbReference type="ARBA" id="ARBA00023125"/>
    </source>
</evidence>
<dbReference type="Gene3D" id="3.40.50.1360">
    <property type="match status" value="1"/>
</dbReference>
<reference evidence="6 7" key="1">
    <citation type="submission" date="2016-10" db="EMBL/GenBank/DDBJ databases">
        <authorList>
            <person name="de Groot N.N."/>
        </authorList>
    </citation>
    <scope>NUCLEOTIDE SEQUENCE [LARGE SCALE GENOMIC DNA]</scope>
    <source>
        <strain evidence="6 7">ML2</strain>
    </source>
</reference>
<dbReference type="InterPro" id="IPR007324">
    <property type="entry name" value="Sugar-bd_dom_put"/>
</dbReference>
<evidence type="ECO:0000259" key="5">
    <source>
        <dbReference type="Pfam" id="PF04198"/>
    </source>
</evidence>
<dbReference type="GO" id="GO:0003677">
    <property type="term" value="F:DNA binding"/>
    <property type="evidence" value="ECO:0007669"/>
    <property type="project" value="UniProtKB-KW"/>
</dbReference>
<dbReference type="AlphaFoldDB" id="A0A1I5CJ11"/>
<evidence type="ECO:0000256" key="1">
    <source>
        <dbReference type="ARBA" id="ARBA00010466"/>
    </source>
</evidence>
<protein>
    <submittedName>
        <fullName evidence="6">Lsr operon transcriptional repressor</fullName>
    </submittedName>
</protein>
<proteinExistence type="inferred from homology"/>
<organism evidence="6 7">
    <name type="scientific">Proteiniclasticum ruminis</name>
    <dbReference type="NCBI Taxonomy" id="398199"/>
    <lineage>
        <taxon>Bacteria</taxon>
        <taxon>Bacillati</taxon>
        <taxon>Bacillota</taxon>
        <taxon>Clostridia</taxon>
        <taxon>Eubacteriales</taxon>
        <taxon>Clostridiaceae</taxon>
        <taxon>Proteiniclasticum</taxon>
    </lineage>
</organism>
<dbReference type="InterPro" id="IPR051054">
    <property type="entry name" value="SorC_transcr_regulators"/>
</dbReference>
<evidence type="ECO:0000313" key="6">
    <source>
        <dbReference type="EMBL" id="SFN86887.1"/>
    </source>
</evidence>
<evidence type="ECO:0000313" key="7">
    <source>
        <dbReference type="Proteomes" id="UP000181899"/>
    </source>
</evidence>
<accession>A0A1I5CJ11</accession>
<evidence type="ECO:0000256" key="2">
    <source>
        <dbReference type="ARBA" id="ARBA00023015"/>
    </source>
</evidence>